<protein>
    <recommendedName>
        <fullName evidence="4">Retrotransposon gag protein</fullName>
    </recommendedName>
</protein>
<reference evidence="2 3" key="1">
    <citation type="journal article" date="2024" name="G3 (Bethesda)">
        <title>Genome assembly of Hibiscus sabdariffa L. provides insights into metabolisms of medicinal natural products.</title>
        <authorList>
            <person name="Kim T."/>
        </authorList>
    </citation>
    <scope>NUCLEOTIDE SEQUENCE [LARGE SCALE GENOMIC DNA]</scope>
    <source>
        <strain evidence="2">TK-2024</strain>
        <tissue evidence="2">Old leaves</tissue>
    </source>
</reference>
<evidence type="ECO:0000256" key="1">
    <source>
        <dbReference type="SAM" id="MobiDB-lite"/>
    </source>
</evidence>
<dbReference type="EMBL" id="JBBPBN010000005">
    <property type="protein sequence ID" value="KAK9037350.1"/>
    <property type="molecule type" value="Genomic_DNA"/>
</dbReference>
<name>A0ABR2TIP0_9ROSI</name>
<evidence type="ECO:0000313" key="2">
    <source>
        <dbReference type="EMBL" id="KAK9037350.1"/>
    </source>
</evidence>
<keyword evidence="3" id="KW-1185">Reference proteome</keyword>
<accession>A0ABR2TIP0</accession>
<sequence>MRLLAKTVSRLDSQGKLPSQTEPNPKENVSAITLRSGTVIEPSLQKQKSPNAGSQRDDAKGEDPATEPEPSPYAEPPPFPSRFLKKDKQPEEKDILDIFHKVELNIPLLEVIRKIPRYARFVKDLCTNKRKLMGHEKINLGENVSAILTRRLPPKLKD</sequence>
<organism evidence="2 3">
    <name type="scientific">Hibiscus sabdariffa</name>
    <name type="common">roselle</name>
    <dbReference type="NCBI Taxonomy" id="183260"/>
    <lineage>
        <taxon>Eukaryota</taxon>
        <taxon>Viridiplantae</taxon>
        <taxon>Streptophyta</taxon>
        <taxon>Embryophyta</taxon>
        <taxon>Tracheophyta</taxon>
        <taxon>Spermatophyta</taxon>
        <taxon>Magnoliopsida</taxon>
        <taxon>eudicotyledons</taxon>
        <taxon>Gunneridae</taxon>
        <taxon>Pentapetalae</taxon>
        <taxon>rosids</taxon>
        <taxon>malvids</taxon>
        <taxon>Malvales</taxon>
        <taxon>Malvaceae</taxon>
        <taxon>Malvoideae</taxon>
        <taxon>Hibiscus</taxon>
    </lineage>
</organism>
<feature type="compositionally biased region" description="Pro residues" evidence="1">
    <location>
        <begin position="67"/>
        <end position="80"/>
    </location>
</feature>
<feature type="region of interest" description="Disordered" evidence="1">
    <location>
        <begin position="1"/>
        <end position="87"/>
    </location>
</feature>
<evidence type="ECO:0008006" key="4">
    <source>
        <dbReference type="Google" id="ProtNLM"/>
    </source>
</evidence>
<dbReference type="Proteomes" id="UP001396334">
    <property type="component" value="Unassembled WGS sequence"/>
</dbReference>
<feature type="compositionally biased region" description="Polar residues" evidence="1">
    <location>
        <begin position="44"/>
        <end position="54"/>
    </location>
</feature>
<proteinExistence type="predicted"/>
<evidence type="ECO:0000313" key="3">
    <source>
        <dbReference type="Proteomes" id="UP001396334"/>
    </source>
</evidence>
<gene>
    <name evidence="2" type="ORF">V6N11_022262</name>
</gene>
<comment type="caution">
    <text evidence="2">The sequence shown here is derived from an EMBL/GenBank/DDBJ whole genome shotgun (WGS) entry which is preliminary data.</text>
</comment>
<feature type="compositionally biased region" description="Polar residues" evidence="1">
    <location>
        <begin position="10"/>
        <end position="23"/>
    </location>
</feature>